<evidence type="ECO:0000259" key="1">
    <source>
        <dbReference type="Pfam" id="PF00534"/>
    </source>
</evidence>
<feature type="domain" description="Glycosyltransferase subfamily 4-like N-terminal" evidence="2">
    <location>
        <begin position="18"/>
        <end position="213"/>
    </location>
</feature>
<dbReference type="PANTHER" id="PTHR45947:SF13">
    <property type="entry name" value="TRANSFERASE"/>
    <property type="match status" value="1"/>
</dbReference>
<dbReference type="InterPro" id="IPR028098">
    <property type="entry name" value="Glyco_trans_4-like_N"/>
</dbReference>
<dbReference type="Proteomes" id="UP000240206">
    <property type="component" value="Unassembled WGS sequence"/>
</dbReference>
<dbReference type="SUPFAM" id="SSF53756">
    <property type="entry name" value="UDP-Glycosyltransferase/glycogen phosphorylase"/>
    <property type="match status" value="1"/>
</dbReference>
<dbReference type="AlphaFoldDB" id="A0A2P7EDJ1"/>
<evidence type="ECO:0008006" key="5">
    <source>
        <dbReference type="Google" id="ProtNLM"/>
    </source>
</evidence>
<dbReference type="Gene3D" id="3.40.50.2000">
    <property type="entry name" value="Glycogen Phosphorylase B"/>
    <property type="match status" value="2"/>
</dbReference>
<comment type="caution">
    <text evidence="3">The sequence shown here is derived from an EMBL/GenBank/DDBJ whole genome shotgun (WGS) entry which is preliminary data.</text>
</comment>
<dbReference type="RefSeq" id="WP_106500267.1">
    <property type="nucleotide sequence ID" value="NZ_PXVC01000040.1"/>
</dbReference>
<protein>
    <recommendedName>
        <fullName evidence="5">Glycosyltransferase subfamily 4-like N-terminal domain-containing protein</fullName>
    </recommendedName>
</protein>
<dbReference type="InterPro" id="IPR050194">
    <property type="entry name" value="Glycosyltransferase_grp1"/>
</dbReference>
<evidence type="ECO:0000259" key="2">
    <source>
        <dbReference type="Pfam" id="PF13439"/>
    </source>
</evidence>
<reference evidence="4" key="1">
    <citation type="submission" date="2018-03" db="EMBL/GenBank/DDBJ databases">
        <title>Ecological and genomic features of two cosmopolitan and abundant freshwater picocyanobacteria.</title>
        <authorList>
            <person name="Cabello-Yeves P.J."/>
            <person name="Picazo A."/>
            <person name="Camacho A."/>
            <person name="Callieri C."/>
            <person name="Rosselli R."/>
            <person name="Roda-Garcia J."/>
            <person name="Coutinho F.H."/>
            <person name="Rodriguez-Valera F."/>
        </authorList>
    </citation>
    <scope>NUCLEOTIDE SEQUENCE [LARGE SCALE GENOMIC DNA]</scope>
    <source>
        <strain evidence="4">Tous</strain>
    </source>
</reference>
<dbReference type="EMBL" id="PXVC01000040">
    <property type="protein sequence ID" value="PSI01254.1"/>
    <property type="molecule type" value="Genomic_DNA"/>
</dbReference>
<accession>A0A2P7EDJ1</accession>
<sequence length="428" mass="47944">MKQRVVVMAHGHPKFSKGGGEHAAHALFRALNQQDNFEAWFVATAPERHLAFGEDLGSLNSKELLIRSGSCYFFNNSAIELDSSSGLMQWFQQVNPTAIHLHHFINLGVELILALRAAFPKARFILTLHEFLLLCPLRGQLLRRDGRLCQAPDLHDCLVCLPDRSANDLLMRQVRMQALLTSVDHMISPSEHLAQQFLRWGVDESMISVIENPLGDGLESKGFWFSSAKEANSVSQRQASPGRFAYFGQIHPAKGLDLILQALRLALVENPQLQLTIHGTDIYGPAHPDPMVARHFSHIRAEIRLLQPQVLFHGPYDPSELPALMAEQDWVVMGSRWGENSPVVIQEAMRQRRPLLVPGFGGMAEKVRPGLDGFHYTPRSASALACTMLEAASSRERWLELVSTQAAGPDDNEIIHRHLNLYYNTRGL</sequence>
<evidence type="ECO:0000313" key="4">
    <source>
        <dbReference type="Proteomes" id="UP000240206"/>
    </source>
</evidence>
<feature type="domain" description="Glycosyl transferase family 1" evidence="1">
    <location>
        <begin position="240"/>
        <end position="395"/>
    </location>
</feature>
<evidence type="ECO:0000313" key="3">
    <source>
        <dbReference type="EMBL" id="PSI01254.1"/>
    </source>
</evidence>
<name>A0A2P7EDJ1_9SYNE</name>
<gene>
    <name evidence="3" type="ORF">C7K08_08790</name>
</gene>
<organism evidence="3 4">
    <name type="scientific">Synechococcus lacustris str. Tous</name>
    <dbReference type="NCBI Taxonomy" id="1910958"/>
    <lineage>
        <taxon>Bacteria</taxon>
        <taxon>Bacillati</taxon>
        <taxon>Cyanobacteriota</taxon>
        <taxon>Cyanophyceae</taxon>
        <taxon>Synechococcales</taxon>
        <taxon>Synechococcaceae</taxon>
        <taxon>Synechococcus</taxon>
    </lineage>
</organism>
<keyword evidence="4" id="KW-1185">Reference proteome</keyword>
<dbReference type="PANTHER" id="PTHR45947">
    <property type="entry name" value="SULFOQUINOVOSYL TRANSFERASE SQD2"/>
    <property type="match status" value="1"/>
</dbReference>
<proteinExistence type="predicted"/>
<dbReference type="Pfam" id="PF00534">
    <property type="entry name" value="Glycos_transf_1"/>
    <property type="match status" value="1"/>
</dbReference>
<dbReference type="GO" id="GO:0016757">
    <property type="term" value="F:glycosyltransferase activity"/>
    <property type="evidence" value="ECO:0007669"/>
    <property type="project" value="InterPro"/>
</dbReference>
<dbReference type="InterPro" id="IPR001296">
    <property type="entry name" value="Glyco_trans_1"/>
</dbReference>
<dbReference type="Pfam" id="PF13439">
    <property type="entry name" value="Glyco_transf_4"/>
    <property type="match status" value="1"/>
</dbReference>